<organism evidence="5 6">
    <name type="scientific">Streptomyces beijiangensis</name>
    <dbReference type="NCBI Taxonomy" id="163361"/>
    <lineage>
        <taxon>Bacteria</taxon>
        <taxon>Bacillati</taxon>
        <taxon>Actinomycetota</taxon>
        <taxon>Actinomycetes</taxon>
        <taxon>Kitasatosporales</taxon>
        <taxon>Streptomycetaceae</taxon>
        <taxon>Streptomyces</taxon>
    </lineage>
</organism>
<dbReference type="SUPFAM" id="SSF53901">
    <property type="entry name" value="Thiolase-like"/>
    <property type="match status" value="1"/>
</dbReference>
<feature type="non-terminal residue" evidence="5">
    <location>
        <position position="1"/>
    </location>
</feature>
<dbReference type="InterPro" id="IPR016039">
    <property type="entry name" value="Thiolase-like"/>
</dbReference>
<dbReference type="PANTHER" id="PTHR43775:SF37">
    <property type="entry name" value="SI:DKEY-61P9.11"/>
    <property type="match status" value="1"/>
</dbReference>
<feature type="non-terminal residue" evidence="5">
    <location>
        <position position="198"/>
    </location>
</feature>
<evidence type="ECO:0000256" key="1">
    <source>
        <dbReference type="ARBA" id="ARBA00022450"/>
    </source>
</evidence>
<dbReference type="InterPro" id="IPR050091">
    <property type="entry name" value="PKS_NRPS_Biosynth_Enz"/>
</dbReference>
<dbReference type="GO" id="GO:0005737">
    <property type="term" value="C:cytoplasm"/>
    <property type="evidence" value="ECO:0007669"/>
    <property type="project" value="TreeGrafter"/>
</dbReference>
<dbReference type="CDD" id="cd00833">
    <property type="entry name" value="PKS"/>
    <property type="match status" value="1"/>
</dbReference>
<dbReference type="GO" id="GO:0004312">
    <property type="term" value="F:fatty acid synthase activity"/>
    <property type="evidence" value="ECO:0007669"/>
    <property type="project" value="TreeGrafter"/>
</dbReference>
<dbReference type="RefSeq" id="WP_206969473.1">
    <property type="nucleotide sequence ID" value="NZ_JAFLRJ010000691.1"/>
</dbReference>
<sequence length="198" mass="20726">RGQGVTGRRAGSAPAGDALPTTPPPAPAPAPAAEIGAAEPIAIVGMGCRLPGANGLDAYWELLSSGVDATDNVPDDRWDAAGLLADGQITPGTVATRRGAFIEGIDQFDNTFFRVSAREARSMDPQQRIFLEVAWEALEDAGMSTDALRGGRTGMFVGLNTTDYQQLLTSHPESVDLYYGTGNTFSGSAGRMSYFLGV</sequence>
<dbReference type="Pfam" id="PF00109">
    <property type="entry name" value="ketoacyl-synt"/>
    <property type="match status" value="1"/>
</dbReference>
<evidence type="ECO:0000259" key="4">
    <source>
        <dbReference type="PROSITE" id="PS52004"/>
    </source>
</evidence>
<dbReference type="InterPro" id="IPR020841">
    <property type="entry name" value="PKS_Beta-ketoAc_synthase_dom"/>
</dbReference>
<dbReference type="PANTHER" id="PTHR43775">
    <property type="entry name" value="FATTY ACID SYNTHASE"/>
    <property type="match status" value="1"/>
</dbReference>
<dbReference type="GO" id="GO:0006633">
    <property type="term" value="P:fatty acid biosynthetic process"/>
    <property type="evidence" value="ECO:0007669"/>
    <property type="project" value="TreeGrafter"/>
</dbReference>
<reference evidence="5" key="1">
    <citation type="submission" date="2021-03" db="EMBL/GenBank/DDBJ databases">
        <title>Streptomyces poriferae sp. nov., a novel marine sponge-derived Actinobacteria species with anti-MRSA activity.</title>
        <authorList>
            <person name="Sandoval-Powers M."/>
            <person name="Kralova S."/>
            <person name="Nguyen G.-S."/>
            <person name="Fawwal D."/>
            <person name="Degnes K."/>
            <person name="Klinkenberg G."/>
            <person name="Sletta H."/>
            <person name="Wentzel A."/>
            <person name="Liles M.R."/>
        </authorList>
    </citation>
    <scope>NUCLEOTIDE SEQUENCE</scope>
    <source>
        <strain evidence="5">DSM 41794</strain>
    </source>
</reference>
<dbReference type="EMBL" id="JAFLRJ010000691">
    <property type="protein sequence ID" value="MBO0517578.1"/>
    <property type="molecule type" value="Genomic_DNA"/>
</dbReference>
<protein>
    <submittedName>
        <fullName evidence="5">Polyketide synthase</fullName>
    </submittedName>
</protein>
<proteinExistence type="predicted"/>
<dbReference type="InterPro" id="IPR014030">
    <property type="entry name" value="Ketoacyl_synth_N"/>
</dbReference>
<dbReference type="Proteomes" id="UP000664167">
    <property type="component" value="Unassembled WGS sequence"/>
</dbReference>
<keyword evidence="1" id="KW-0596">Phosphopantetheine</keyword>
<dbReference type="GO" id="GO:0071770">
    <property type="term" value="P:DIM/DIP cell wall layer assembly"/>
    <property type="evidence" value="ECO:0007669"/>
    <property type="project" value="TreeGrafter"/>
</dbReference>
<gene>
    <name evidence="5" type="ORF">J0695_38370</name>
</gene>
<evidence type="ECO:0000313" key="5">
    <source>
        <dbReference type="EMBL" id="MBO0517578.1"/>
    </source>
</evidence>
<feature type="region of interest" description="Disordered" evidence="3">
    <location>
        <begin position="1"/>
        <end position="32"/>
    </location>
</feature>
<keyword evidence="6" id="KW-1185">Reference proteome</keyword>
<evidence type="ECO:0000256" key="3">
    <source>
        <dbReference type="SAM" id="MobiDB-lite"/>
    </source>
</evidence>
<keyword evidence="2" id="KW-0597">Phosphoprotein</keyword>
<feature type="domain" description="Ketosynthase family 3 (KS3)" evidence="4">
    <location>
        <begin position="38"/>
        <end position="198"/>
    </location>
</feature>
<evidence type="ECO:0000256" key="2">
    <source>
        <dbReference type="ARBA" id="ARBA00022553"/>
    </source>
</evidence>
<accession>A0A939JKF6</accession>
<dbReference type="PROSITE" id="PS52004">
    <property type="entry name" value="KS3_2"/>
    <property type="match status" value="1"/>
</dbReference>
<dbReference type="AlphaFoldDB" id="A0A939JKF6"/>
<name>A0A939JKF6_9ACTN</name>
<comment type="caution">
    <text evidence="5">The sequence shown here is derived from an EMBL/GenBank/DDBJ whole genome shotgun (WGS) entry which is preliminary data.</text>
</comment>
<dbReference type="GO" id="GO:0005886">
    <property type="term" value="C:plasma membrane"/>
    <property type="evidence" value="ECO:0007669"/>
    <property type="project" value="TreeGrafter"/>
</dbReference>
<dbReference type="Gene3D" id="3.40.47.10">
    <property type="match status" value="1"/>
</dbReference>
<feature type="compositionally biased region" description="Pro residues" evidence="3">
    <location>
        <begin position="21"/>
        <end position="30"/>
    </location>
</feature>
<evidence type="ECO:0000313" key="6">
    <source>
        <dbReference type="Proteomes" id="UP000664167"/>
    </source>
</evidence>
<dbReference type="SMART" id="SM00825">
    <property type="entry name" value="PKS_KS"/>
    <property type="match status" value="1"/>
</dbReference>